<dbReference type="Pfam" id="PF03136">
    <property type="entry name" value="Pup_ligase"/>
    <property type="match status" value="2"/>
</dbReference>
<dbReference type="GO" id="GO:0016811">
    <property type="term" value="F:hydrolase activity, acting on carbon-nitrogen (but not peptide) bonds, in linear amides"/>
    <property type="evidence" value="ECO:0007669"/>
    <property type="project" value="InterPro"/>
</dbReference>
<sequence>MTVLRMMGTETEYAISAQGAEHYDPVRLSFDVVAAAANESTSRIRWDYRQEDPLNDARGTHLPRAAARPEMLTDEPQRRIVNVIASNGGRVYVDHAHPEYSAPETLDPFEAVRYDHAGDRIMLEAVRKANRARPEDSHIVLYRNNVDGKGASWGTHENYMMLRDVPFDRIVALMTLHFVTRQIYTGSGRVGLGEHSEMAGFQLSQRADYIHSKVGLQTTFDRPIVNARDESHVTRDERRLHVIVGDANRMDVPQALKLGTTSMLLWLLEQQCDSSLATATAASGFADGQASPGSIPVIPVDDLAAEFRFADAVDAMHQVSHDLTLAGSVALESGRTATAWQIQVRLLTAVAAQGAVAYGTDSRGDPLWPDEQTRRIMAMWRQALSDVAAVRHADDEQRLNMTEQASRLEWLLKWQLCERFRRRTGVKWGDIRLAALDLGWGSLDPATSIYGKVQSQAERLDVESGLPVQTVAQGGLTDSPSGASGSGQKNGQTLNQKEAIARAGQDVVQATREAPRDTRAWLRAELLNRFPHDIVAMSWSHITVRDYSRHPHGMLCLDISDPLLWTEERCRPVIISAVEEGLSAAQTLGRLSRLGGQ</sequence>
<evidence type="ECO:0000256" key="2">
    <source>
        <dbReference type="SAM" id="MobiDB-lite"/>
    </source>
</evidence>
<dbReference type="GO" id="GO:0008233">
    <property type="term" value="F:peptidase activity"/>
    <property type="evidence" value="ECO:0007669"/>
    <property type="project" value="InterPro"/>
</dbReference>
<evidence type="ECO:0000313" key="3">
    <source>
        <dbReference type="EMBL" id="KFI45402.1"/>
    </source>
</evidence>
<dbReference type="GO" id="GO:0005524">
    <property type="term" value="F:ATP binding"/>
    <property type="evidence" value="ECO:0007669"/>
    <property type="project" value="TreeGrafter"/>
</dbReference>
<keyword evidence="4" id="KW-1185">Reference proteome</keyword>
<dbReference type="AlphaFoldDB" id="A0A086ZFV2"/>
<keyword evidence="3" id="KW-0436">Ligase</keyword>
<dbReference type="EC" id="6.3.2.-" evidence="3"/>
<comment type="caution">
    <text evidence="3">The sequence shown here is derived from an EMBL/GenBank/DDBJ whole genome shotgun (WGS) entry which is preliminary data.</text>
</comment>
<dbReference type="PANTHER" id="PTHR42307:SF2">
    <property type="entry name" value="PUP DEAMIDASE_DEPUPYLASE"/>
    <property type="match status" value="1"/>
</dbReference>
<dbReference type="GO" id="GO:0000502">
    <property type="term" value="C:proteasome complex"/>
    <property type="evidence" value="ECO:0007669"/>
    <property type="project" value="UniProtKB-KW"/>
</dbReference>
<dbReference type="GO" id="GO:0019941">
    <property type="term" value="P:modification-dependent protein catabolic process"/>
    <property type="evidence" value="ECO:0007669"/>
    <property type="project" value="InterPro"/>
</dbReference>
<protein>
    <submittedName>
        <fullName evidence="3">Proteasome-associated protein</fullName>
        <ecNumber evidence="3">6.3.2.-</ecNumber>
    </submittedName>
</protein>
<dbReference type="eggNOG" id="COG4122">
    <property type="taxonomic scope" value="Bacteria"/>
</dbReference>
<accession>A0A086ZFV2</accession>
<dbReference type="GO" id="GO:0016874">
    <property type="term" value="F:ligase activity"/>
    <property type="evidence" value="ECO:0007669"/>
    <property type="project" value="UniProtKB-KW"/>
</dbReference>
<evidence type="ECO:0000313" key="4">
    <source>
        <dbReference type="Proteomes" id="UP000029096"/>
    </source>
</evidence>
<dbReference type="NCBIfam" id="TIGR03688">
    <property type="entry name" value="depupylase_Dop"/>
    <property type="match status" value="1"/>
</dbReference>
<gene>
    <name evidence="3" type="ORF">BBOH_1189</name>
</gene>
<dbReference type="GO" id="GO:0010498">
    <property type="term" value="P:proteasomal protein catabolic process"/>
    <property type="evidence" value="ECO:0007669"/>
    <property type="project" value="InterPro"/>
</dbReference>
<dbReference type="Proteomes" id="UP000029096">
    <property type="component" value="Unassembled WGS sequence"/>
</dbReference>
<dbReference type="GO" id="GO:0070490">
    <property type="term" value="P:protein pupylation"/>
    <property type="evidence" value="ECO:0007669"/>
    <property type="project" value="TreeGrafter"/>
</dbReference>
<name>A0A086ZFV2_9BIFI</name>
<dbReference type="InterPro" id="IPR022366">
    <property type="entry name" value="Pup_deamidase"/>
</dbReference>
<dbReference type="PANTHER" id="PTHR42307">
    <property type="entry name" value="PUP DEAMIDASE/DEPUPYLASE"/>
    <property type="match status" value="1"/>
</dbReference>
<evidence type="ECO:0000256" key="1">
    <source>
        <dbReference type="ARBA" id="ARBA00009114"/>
    </source>
</evidence>
<comment type="similarity">
    <text evidence="1">Belongs to the Pup ligase/Pup deamidase family. Pup deamidase subfamily.</text>
</comment>
<feature type="region of interest" description="Disordered" evidence="2">
    <location>
        <begin position="471"/>
        <end position="492"/>
    </location>
</feature>
<dbReference type="InterPro" id="IPR004347">
    <property type="entry name" value="Pup_ligase/deamidase"/>
</dbReference>
<dbReference type="EMBL" id="JGYP01000002">
    <property type="protein sequence ID" value="KFI45402.1"/>
    <property type="molecule type" value="Genomic_DNA"/>
</dbReference>
<dbReference type="RefSeq" id="WP_033521163.1">
    <property type="nucleotide sequence ID" value="NZ_JDUS01000005.1"/>
</dbReference>
<dbReference type="STRING" id="1437606.BBOH_1189"/>
<reference evidence="3 4" key="1">
    <citation type="submission" date="2014-03" db="EMBL/GenBank/DDBJ databases">
        <title>Genomics of Bifidobacteria.</title>
        <authorList>
            <person name="Ventura M."/>
            <person name="Milani C."/>
            <person name="Lugli G.A."/>
        </authorList>
    </citation>
    <scope>NUCLEOTIDE SEQUENCE [LARGE SCALE GENOMIC DNA]</scope>
    <source>
        <strain evidence="3 4">DSM 22767</strain>
    </source>
</reference>
<proteinExistence type="inferred from homology"/>
<keyword evidence="3" id="KW-0647">Proteasome</keyword>
<organism evidence="3 4">
    <name type="scientific">Bifidobacterium bohemicum DSM 22767</name>
    <dbReference type="NCBI Taxonomy" id="1437606"/>
    <lineage>
        <taxon>Bacteria</taxon>
        <taxon>Bacillati</taxon>
        <taxon>Actinomycetota</taxon>
        <taxon>Actinomycetes</taxon>
        <taxon>Bifidobacteriales</taxon>
        <taxon>Bifidobacteriaceae</taxon>
        <taxon>Bifidobacterium</taxon>
    </lineage>
</organism>